<organism evidence="2">
    <name type="scientific">mine drainage metagenome</name>
    <dbReference type="NCBI Taxonomy" id="410659"/>
    <lineage>
        <taxon>unclassified sequences</taxon>
        <taxon>metagenomes</taxon>
        <taxon>ecological metagenomes</taxon>
    </lineage>
</organism>
<reference evidence="2" key="1">
    <citation type="submission" date="2016-10" db="EMBL/GenBank/DDBJ databases">
        <title>Sequence of Gallionella enrichment culture.</title>
        <authorList>
            <person name="Poehlein A."/>
            <person name="Muehling M."/>
            <person name="Daniel R."/>
        </authorList>
    </citation>
    <scope>NUCLEOTIDE SEQUENCE</scope>
</reference>
<evidence type="ECO:0000313" key="2">
    <source>
        <dbReference type="EMBL" id="OIQ67040.1"/>
    </source>
</evidence>
<name>A0A1J5P8H2_9ZZZZ</name>
<dbReference type="InterPro" id="IPR015943">
    <property type="entry name" value="WD40/YVTN_repeat-like_dom_sf"/>
</dbReference>
<proteinExistence type="predicted"/>
<dbReference type="AlphaFoldDB" id="A0A1J5P8H2"/>
<feature type="region of interest" description="Disordered" evidence="1">
    <location>
        <begin position="26"/>
        <end position="53"/>
    </location>
</feature>
<dbReference type="SUPFAM" id="SSF82171">
    <property type="entry name" value="DPP6 N-terminal domain-like"/>
    <property type="match status" value="1"/>
</dbReference>
<feature type="compositionally biased region" description="Low complexity" evidence="1">
    <location>
        <begin position="29"/>
        <end position="50"/>
    </location>
</feature>
<dbReference type="Gene3D" id="2.130.10.10">
    <property type="entry name" value="YVTN repeat-like/Quinoprotein amine dehydrogenase"/>
    <property type="match status" value="1"/>
</dbReference>
<gene>
    <name evidence="2" type="ORF">GALL_513860</name>
</gene>
<evidence type="ECO:0000256" key="1">
    <source>
        <dbReference type="SAM" id="MobiDB-lite"/>
    </source>
</evidence>
<sequence>MLTVAGALVVVGAALAVVHLTSQGPVPPAATATSPGALAPTPTAASTAAPSAPPPGSALAAWPLWSIVPAGAVDLASAPRGHVDLARAVVRTPDPENASGPRQALYALDADRTWVRLDLPDGIPTAKSGVALSADGRSIAYTDGGEGVALIDLATGTARTVTIPPAATTGCRPTWSAFSPDGLHLAVLSECGTELSEGAPGRSVAVAEVTLGSGDVRRVETLPGAYPPPQGSIAYSPDGTTIVVGVLDVGSDNAGVVDVVARDGTPVVRWTGTFAVNAVDPWRDDHTLLGAGLDSTGSGTALWLDTTTGTASPATVAPPSTDVSLVPMLFSDGMLVARADPTSGATPGSTLWVTDPQRGTRAQWLTFTGVSVLGVLLPPAA</sequence>
<protein>
    <submittedName>
        <fullName evidence="2">Uncharacterized protein</fullName>
    </submittedName>
</protein>
<comment type="caution">
    <text evidence="2">The sequence shown here is derived from an EMBL/GenBank/DDBJ whole genome shotgun (WGS) entry which is preliminary data.</text>
</comment>
<accession>A0A1J5P8H2</accession>
<dbReference type="EMBL" id="MLJW01006188">
    <property type="protein sequence ID" value="OIQ67040.1"/>
    <property type="molecule type" value="Genomic_DNA"/>
</dbReference>